<sequence length="497" mass="55765">MNIWEQWMKQADKSNKGQDQENITSHSKGKVTEQGILDQFKDIDDFQNITLTTGENQVIQLYYLDSLVDQKMIHSYIIKPLHESGNLDQISHAKPIKMDELPKVIQEISNGNTIIYSKSTEGLLQVETYGPAERAVAAPENESTVLGPQESFTESLNTSLSLIKKRIKSPNLKTKFYPMGTETRGKVAILYMENIANEENVQRVIRRIENVEYQGFIGLAMLKQMLEDKPYSPFPQFLITVRPDFTVEHLLDGRIIVILDGSPEAAIAPASFLEMFISPEDLYNRWTTATLLRAIRFFGFFITILFTSTYVSVLTYHVEMLPPALLNILTESREKVPFPPIIEVLIMEMVIEILREAGARMPTKIGQTLGIVGGIVIGTAAVEAGIASNIIIVLVAVSALLSFLPTNYLMSNAARFTRYIFIVAAGMLGMFGQAIALAWLLAHLSNITSLGTPYMSPIPRKWTDLQKNIIRMPWNFIVSRMGISRAKKDATRPTGEE</sequence>
<evidence type="ECO:0000256" key="4">
    <source>
        <dbReference type="ARBA" id="ARBA00022989"/>
    </source>
</evidence>
<dbReference type="GO" id="GO:0009847">
    <property type="term" value="P:spore germination"/>
    <property type="evidence" value="ECO:0007669"/>
    <property type="project" value="UniProtKB-UniRule"/>
</dbReference>
<dbReference type="Proteomes" id="UP000481043">
    <property type="component" value="Unassembled WGS sequence"/>
</dbReference>
<accession>A0A6M0QBL0</accession>
<dbReference type="PANTHER" id="PTHR22550:SF5">
    <property type="entry name" value="LEUCINE ZIPPER PROTEIN 4"/>
    <property type="match status" value="1"/>
</dbReference>
<name>A0A6M0QBL0_9BACI</name>
<evidence type="ECO:0000256" key="6">
    <source>
        <dbReference type="PIRNR" id="PIRNR005690"/>
    </source>
</evidence>
<dbReference type="PANTHER" id="PTHR22550">
    <property type="entry name" value="SPORE GERMINATION PROTEIN"/>
    <property type="match status" value="1"/>
</dbReference>
<proteinExistence type="inferred from homology"/>
<keyword evidence="3 8" id="KW-0812">Transmembrane</keyword>
<keyword evidence="4 8" id="KW-1133">Transmembrane helix</keyword>
<dbReference type="PIRSF" id="PIRSF005690">
    <property type="entry name" value="GerBA"/>
    <property type="match status" value="1"/>
</dbReference>
<feature type="transmembrane region" description="Helical" evidence="8">
    <location>
        <begin position="390"/>
        <end position="410"/>
    </location>
</feature>
<feature type="transmembrane region" description="Helical" evidence="8">
    <location>
        <begin position="294"/>
        <end position="316"/>
    </location>
</feature>
<feature type="region of interest" description="Disordered" evidence="7">
    <location>
        <begin position="9"/>
        <end position="29"/>
    </location>
</feature>
<evidence type="ECO:0000313" key="10">
    <source>
        <dbReference type="Proteomes" id="UP000481043"/>
    </source>
</evidence>
<dbReference type="Pfam" id="PF03323">
    <property type="entry name" value="GerA"/>
    <property type="match status" value="1"/>
</dbReference>
<protein>
    <submittedName>
        <fullName evidence="9">Spore germination protein</fullName>
    </submittedName>
</protein>
<evidence type="ECO:0000256" key="7">
    <source>
        <dbReference type="SAM" id="MobiDB-lite"/>
    </source>
</evidence>
<feature type="transmembrane region" description="Helical" evidence="8">
    <location>
        <begin position="419"/>
        <end position="442"/>
    </location>
</feature>
<dbReference type="InterPro" id="IPR004995">
    <property type="entry name" value="Spore_Ger"/>
</dbReference>
<reference evidence="9 10" key="1">
    <citation type="submission" date="2020-02" db="EMBL/GenBank/DDBJ databases">
        <title>Bacillus aquiflavi sp. nov., isolated from yellow water of strong flavor Chinese baijiu in Yibin region of China.</title>
        <authorList>
            <person name="Xie J."/>
        </authorList>
    </citation>
    <scope>NUCLEOTIDE SEQUENCE [LARGE SCALE GENOMIC DNA]</scope>
    <source>
        <strain evidence="9 10">SA4</strain>
    </source>
</reference>
<keyword evidence="5 6" id="KW-0472">Membrane</keyword>
<comment type="caution">
    <text evidence="9">The sequence shown here is derived from an EMBL/GenBank/DDBJ whole genome shotgun (WGS) entry which is preliminary data.</text>
</comment>
<feature type="compositionally biased region" description="Basic and acidic residues" evidence="7">
    <location>
        <begin position="10"/>
        <end position="19"/>
    </location>
</feature>
<dbReference type="EMBL" id="JAAIWM010000009">
    <property type="protein sequence ID" value="NEY73723.1"/>
    <property type="molecule type" value="Genomic_DNA"/>
</dbReference>
<evidence type="ECO:0000256" key="2">
    <source>
        <dbReference type="ARBA" id="ARBA00005278"/>
    </source>
</evidence>
<evidence type="ECO:0000256" key="5">
    <source>
        <dbReference type="ARBA" id="ARBA00023136"/>
    </source>
</evidence>
<organism evidence="9 10">
    <name type="scientific">Bacillus mesophilus</name>
    <dbReference type="NCBI Taxonomy" id="1808955"/>
    <lineage>
        <taxon>Bacteria</taxon>
        <taxon>Bacillati</taxon>
        <taxon>Bacillota</taxon>
        <taxon>Bacilli</taxon>
        <taxon>Bacillales</taxon>
        <taxon>Bacillaceae</taxon>
        <taxon>Bacillus</taxon>
    </lineage>
</organism>
<dbReference type="InterPro" id="IPR050768">
    <property type="entry name" value="UPF0353/GerABKA_families"/>
</dbReference>
<keyword evidence="10" id="KW-1185">Reference proteome</keyword>
<evidence type="ECO:0000256" key="8">
    <source>
        <dbReference type="SAM" id="Phobius"/>
    </source>
</evidence>
<dbReference type="RefSeq" id="WP_163181536.1">
    <property type="nucleotide sequence ID" value="NZ_JAAIWM010000009.1"/>
</dbReference>
<gene>
    <name evidence="9" type="ORF">G4D63_18575</name>
</gene>
<dbReference type="GO" id="GO:0005886">
    <property type="term" value="C:plasma membrane"/>
    <property type="evidence" value="ECO:0007669"/>
    <property type="project" value="UniProtKB-SubCell"/>
</dbReference>
<evidence type="ECO:0000256" key="3">
    <source>
        <dbReference type="ARBA" id="ARBA00022692"/>
    </source>
</evidence>
<evidence type="ECO:0000256" key="1">
    <source>
        <dbReference type="ARBA" id="ARBA00004141"/>
    </source>
</evidence>
<dbReference type="AlphaFoldDB" id="A0A6M0QBL0"/>
<comment type="subcellular location">
    <subcellularLocation>
        <location evidence="6">Cell membrane</location>
    </subcellularLocation>
    <subcellularLocation>
        <location evidence="1">Membrane</location>
        <topology evidence="1">Multi-pass membrane protein</topology>
    </subcellularLocation>
</comment>
<comment type="similarity">
    <text evidence="2 6">Belongs to the GerABKA family.</text>
</comment>
<evidence type="ECO:0000313" key="9">
    <source>
        <dbReference type="EMBL" id="NEY73723.1"/>
    </source>
</evidence>